<dbReference type="GO" id="GO:0016829">
    <property type="term" value="F:lyase activity"/>
    <property type="evidence" value="ECO:0007669"/>
    <property type="project" value="UniProtKB-KW"/>
</dbReference>
<dbReference type="EMBL" id="JBHSXM010000001">
    <property type="protein sequence ID" value="MFC6837626.1"/>
    <property type="molecule type" value="Genomic_DNA"/>
</dbReference>
<evidence type="ECO:0000256" key="1">
    <source>
        <dbReference type="ARBA" id="ARBA00023239"/>
    </source>
</evidence>
<dbReference type="PANTHER" id="PTHR11941">
    <property type="entry name" value="ENOYL-COA HYDRATASE-RELATED"/>
    <property type="match status" value="1"/>
</dbReference>
<dbReference type="CDD" id="cd06558">
    <property type="entry name" value="crotonase-like"/>
    <property type="match status" value="1"/>
</dbReference>
<accession>A0ABD5UE74</accession>
<dbReference type="RefSeq" id="WP_304449290.1">
    <property type="nucleotide sequence ID" value="NZ_JARRAH010000001.1"/>
</dbReference>
<dbReference type="Gene3D" id="3.90.226.10">
    <property type="entry name" value="2-enoyl-CoA Hydratase, Chain A, domain 1"/>
    <property type="match status" value="1"/>
</dbReference>
<dbReference type="Pfam" id="PF00378">
    <property type="entry name" value="ECH_1"/>
    <property type="match status" value="1"/>
</dbReference>
<comment type="caution">
    <text evidence="2">The sequence shown here is derived from an EMBL/GenBank/DDBJ whole genome shotgun (WGS) entry which is preliminary data.</text>
</comment>
<dbReference type="AlphaFoldDB" id="A0ABD5UE74"/>
<dbReference type="PANTHER" id="PTHR11941:SF54">
    <property type="entry name" value="ENOYL-COA HYDRATASE, MITOCHONDRIAL"/>
    <property type="match status" value="1"/>
</dbReference>
<proteinExistence type="predicted"/>
<keyword evidence="3" id="KW-1185">Reference proteome</keyword>
<evidence type="ECO:0000313" key="3">
    <source>
        <dbReference type="Proteomes" id="UP001596406"/>
    </source>
</evidence>
<evidence type="ECO:0000313" key="2">
    <source>
        <dbReference type="EMBL" id="MFC6837626.1"/>
    </source>
</evidence>
<dbReference type="InterPro" id="IPR029045">
    <property type="entry name" value="ClpP/crotonase-like_dom_sf"/>
</dbReference>
<dbReference type="SUPFAM" id="SSF52096">
    <property type="entry name" value="ClpP/crotonase"/>
    <property type="match status" value="1"/>
</dbReference>
<dbReference type="Proteomes" id="UP001596406">
    <property type="component" value="Unassembled WGS sequence"/>
</dbReference>
<dbReference type="Gene3D" id="1.10.12.10">
    <property type="entry name" value="Lyase 2-enoyl-coa Hydratase, Chain A, domain 2"/>
    <property type="match status" value="1"/>
</dbReference>
<reference evidence="2 3" key="1">
    <citation type="journal article" date="2019" name="Int. J. Syst. Evol. Microbiol.">
        <title>The Global Catalogue of Microorganisms (GCM) 10K type strain sequencing project: providing services to taxonomists for standard genome sequencing and annotation.</title>
        <authorList>
            <consortium name="The Broad Institute Genomics Platform"/>
            <consortium name="The Broad Institute Genome Sequencing Center for Infectious Disease"/>
            <person name="Wu L."/>
            <person name="Ma J."/>
        </authorList>
    </citation>
    <scope>NUCLEOTIDE SEQUENCE [LARGE SCALE GENOMIC DNA]</scope>
    <source>
        <strain evidence="2 3">PSRA2</strain>
    </source>
</reference>
<dbReference type="InterPro" id="IPR001753">
    <property type="entry name" value="Enoyl-CoA_hydra/iso"/>
</dbReference>
<protein>
    <submittedName>
        <fullName evidence="2">Enoyl-CoA hydratase/isomerase family protein</fullName>
    </submittedName>
</protein>
<organism evidence="2 3">
    <name type="scientific">Halomarina ordinaria</name>
    <dbReference type="NCBI Taxonomy" id="3033939"/>
    <lineage>
        <taxon>Archaea</taxon>
        <taxon>Methanobacteriati</taxon>
        <taxon>Methanobacteriota</taxon>
        <taxon>Stenosarchaea group</taxon>
        <taxon>Halobacteria</taxon>
        <taxon>Halobacteriales</taxon>
        <taxon>Natronomonadaceae</taxon>
        <taxon>Halomarina</taxon>
    </lineage>
</organism>
<dbReference type="InterPro" id="IPR014748">
    <property type="entry name" value="Enoyl-CoA_hydra_C"/>
</dbReference>
<sequence>MPEVGTGLARVERDGHRADVVLNRPAKRNAMNGALVDDLTEAFARVADDESVRAVALLGEGPVFSAGMDLEMMRDADRAEHAALCRRLHALFDAIETLPQPVVVGIKRAAVAGAFELTLPADLRVLGREAAYGVVEVELGVFPHGGTTQRLPRLVGLAKAKELVYTASYVDPEEARRLGLVTAVCDDDEVDERTRALADDLTEKSPLGLQAAKRALGRSLDVPLDAGLAYERALADPLYATRDREEGFSARLDGREPSFEGR</sequence>
<keyword evidence="1" id="KW-0456">Lyase</keyword>
<gene>
    <name evidence="2" type="ORF">ACFQHK_14110</name>
</gene>
<name>A0ABD5UE74_9EURY</name>